<keyword evidence="1" id="KW-1133">Transmembrane helix</keyword>
<dbReference type="Gene3D" id="2.60.110.10">
    <property type="entry name" value="Thaumatin"/>
    <property type="match status" value="1"/>
</dbReference>
<feature type="transmembrane region" description="Helical" evidence="1">
    <location>
        <begin position="214"/>
        <end position="236"/>
    </location>
</feature>
<keyword evidence="1" id="KW-0812">Transmembrane</keyword>
<dbReference type="InterPro" id="IPR005134">
    <property type="entry name" value="UPF0114"/>
</dbReference>
<organism evidence="2 3">
    <name type="scientific">Zingiber officinale</name>
    <name type="common">Ginger</name>
    <name type="synonym">Amomum zingiber</name>
    <dbReference type="NCBI Taxonomy" id="94328"/>
    <lineage>
        <taxon>Eukaryota</taxon>
        <taxon>Viridiplantae</taxon>
        <taxon>Streptophyta</taxon>
        <taxon>Embryophyta</taxon>
        <taxon>Tracheophyta</taxon>
        <taxon>Spermatophyta</taxon>
        <taxon>Magnoliopsida</taxon>
        <taxon>Liliopsida</taxon>
        <taxon>Zingiberales</taxon>
        <taxon>Zingiberaceae</taxon>
        <taxon>Zingiber</taxon>
    </lineage>
</organism>
<dbReference type="CDD" id="cd09218">
    <property type="entry name" value="TLP-PA"/>
    <property type="match status" value="1"/>
</dbReference>
<dbReference type="InterPro" id="IPR001938">
    <property type="entry name" value="Thaumatin"/>
</dbReference>
<feature type="transmembrane region" description="Helical" evidence="1">
    <location>
        <begin position="126"/>
        <end position="146"/>
    </location>
</feature>
<dbReference type="PANTHER" id="PTHR31048">
    <property type="entry name" value="OS03G0233200 PROTEIN"/>
    <property type="match status" value="1"/>
</dbReference>
<keyword evidence="1" id="KW-0472">Membrane</keyword>
<proteinExistence type="predicted"/>
<evidence type="ECO:0000313" key="2">
    <source>
        <dbReference type="EMBL" id="KAG6490359.1"/>
    </source>
</evidence>
<keyword evidence="3" id="KW-1185">Reference proteome</keyword>
<feature type="transmembrane region" description="Helical" evidence="1">
    <location>
        <begin position="242"/>
        <end position="261"/>
    </location>
</feature>
<dbReference type="PROSITE" id="PS51367">
    <property type="entry name" value="THAUMATIN_2"/>
    <property type="match status" value="1"/>
</dbReference>
<comment type="caution">
    <text evidence="2">The sequence shown here is derived from an EMBL/GenBank/DDBJ whole genome shotgun (WGS) entry which is preliminary data.</text>
</comment>
<dbReference type="Pfam" id="PF00314">
    <property type="entry name" value="Thaumatin"/>
    <property type="match status" value="1"/>
</dbReference>
<dbReference type="EMBL" id="JACMSC010000014">
    <property type="protein sequence ID" value="KAG6490359.1"/>
    <property type="molecule type" value="Genomic_DNA"/>
</dbReference>
<dbReference type="SMART" id="SM00205">
    <property type="entry name" value="THN"/>
    <property type="match status" value="1"/>
</dbReference>
<accession>A0A8J5G2P1</accession>
<gene>
    <name evidence="2" type="ORF">ZIOFF_051649</name>
</gene>
<protein>
    <submittedName>
        <fullName evidence="2">Uncharacterized protein</fullName>
    </submittedName>
</protein>
<dbReference type="Pfam" id="PF03350">
    <property type="entry name" value="UPF0114"/>
    <property type="match status" value="1"/>
</dbReference>
<dbReference type="SUPFAM" id="SSF49870">
    <property type="entry name" value="Osmotin, thaumatin-like protein"/>
    <property type="match status" value="1"/>
</dbReference>
<evidence type="ECO:0000313" key="3">
    <source>
        <dbReference type="Proteomes" id="UP000734854"/>
    </source>
</evidence>
<dbReference type="FunFam" id="2.60.110.10:FF:000004">
    <property type="entry name" value="THAUMATIN-LIKE PROTEIN 1"/>
    <property type="match status" value="1"/>
</dbReference>
<name>A0A8J5G2P1_ZINOF</name>
<feature type="transmembrane region" description="Helical" evidence="1">
    <location>
        <begin position="63"/>
        <end position="87"/>
    </location>
</feature>
<dbReference type="PRINTS" id="PR00347">
    <property type="entry name" value="THAUMATIN"/>
</dbReference>
<dbReference type="AlphaFoldDB" id="A0A8J5G2P1"/>
<dbReference type="Proteomes" id="UP000734854">
    <property type="component" value="Unassembled WGS sequence"/>
</dbReference>
<reference evidence="2 3" key="1">
    <citation type="submission" date="2020-08" db="EMBL/GenBank/DDBJ databases">
        <title>Plant Genome Project.</title>
        <authorList>
            <person name="Zhang R.-G."/>
        </authorList>
    </citation>
    <scope>NUCLEOTIDE SEQUENCE [LARGE SCALE GENOMIC DNA]</scope>
    <source>
        <tissue evidence="2">Rhizome</tissue>
    </source>
</reference>
<dbReference type="InterPro" id="IPR037176">
    <property type="entry name" value="Osmotin/thaumatin-like_sf"/>
</dbReference>
<evidence type="ECO:0000256" key="1">
    <source>
        <dbReference type="SAM" id="Phobius"/>
    </source>
</evidence>
<sequence length="491" mass="51936">MAVSLATTVGLPDTKQKPLLREGVVKVAGTLLRLLNPPKLNPKQWRTRAEMLVEKGVTGCRSFTLIAVAGSIIGSILCFVEGCFFVLEAFYQYFQTVSSSTNQGRITQSLVESIESENALLHCTDMFLVGTALLSFGISLYVMFVSSDDMKQKKRRQIAESTFGPFNLKKLAKSMGMQSISDAKSRLGHSILLILQAGMVEKLKEVELVSGMDLACFAGAVFVSSACVFVLSKLSIPRGTNAFIVLFWGPAPAIAATAFTFHNKCRYTVWPATLSGNTATRLGGGGFELRPNATASFSAPPSWSGRFWARTGCSFDPTGTAPGHCDTGDCGGALLCSVGGAPPVTLAEFTLAGPSTGDKDFYDVSLVDGYNVGIGVRPASGGQRGDNRCQYTGCVADVNKRCPTELRVAGAAGHTVACRSACEAFGASEYCCTGAHGSPASCGPSRYSQVFKSACPAAYSYAYDDATSTFTCASGTQGYRITFCPTAGDRI</sequence>